<dbReference type="EMBL" id="LAZR01000326">
    <property type="protein sequence ID" value="KKN74419.1"/>
    <property type="molecule type" value="Genomic_DNA"/>
</dbReference>
<dbReference type="AlphaFoldDB" id="A0A0F9T5G8"/>
<evidence type="ECO:0000313" key="1">
    <source>
        <dbReference type="EMBL" id="KKN74419.1"/>
    </source>
</evidence>
<accession>A0A0F9T5G8</accession>
<dbReference type="Pfam" id="PF16510">
    <property type="entry name" value="P22_portal"/>
    <property type="match status" value="1"/>
</dbReference>
<dbReference type="InterPro" id="IPR032427">
    <property type="entry name" value="P22_portal"/>
</dbReference>
<sequence length="675" mass="77063">MAKKAKLSKVKEEELRLKMLEFRGEAEEGNKPVFKRMTQNERFKIGKHWDADDVSFSEAHGKFALTINEVLPIVLDIAGTQEENPLDFKVRPVKGGTRVIAGILTSLLKNVMDKSMGREEASRSFESGVTTARGFVYIDIDYTNDPLRGDLVLKEPDPFMVLPDPTCKTYDYNAEKGGAKYIWIDEWEDKGKVEAKWPDKEIKSANFDMIPKGRFRGMLNFMFGGGPNLHLRDDYRHHDEHTFQEEMEKNVSKQTNNYRISTCLWKEWKKGAYVQRLDDPLNYLALTGPKDIAEAKRITNGNIRVIEKDRYDNQLTVPVLNITRMAGDILLEHIPDPFDGMNLYPIVRFAPYFDHGYEYPPVENLIGPQKLINYTFSSLVNILKNLANSGWKVGKASQRWMEWLEEHGGEDGLVIDLSKFGNRADKIITTNYPTGFDLITQRGKENMREISQTQLVVPKTGRPESGKAKQIDEIRQQRTKGIIFRNWNQTNILIARTMVELVRHTEVFSDEEVMAIIDEEDLLDEKIMDQARGIIINQIQQQGGTVPQRPGPPNPIRMSNAPPELQAQMLDAFQNKMAIFQQFVEQVEQAAIPIAKEIILKLLRKMQQGRYGIKVDTSPSAPTLRMAKRLETLELDEQLLRGGRQGISRKKLIESSDIQDAEEIIAEEVPVQGAA</sequence>
<organism evidence="1">
    <name type="scientific">marine sediment metagenome</name>
    <dbReference type="NCBI Taxonomy" id="412755"/>
    <lineage>
        <taxon>unclassified sequences</taxon>
        <taxon>metagenomes</taxon>
        <taxon>ecological metagenomes</taxon>
    </lineage>
</organism>
<proteinExistence type="predicted"/>
<comment type="caution">
    <text evidence="1">The sequence shown here is derived from an EMBL/GenBank/DDBJ whole genome shotgun (WGS) entry which is preliminary data.</text>
</comment>
<gene>
    <name evidence="1" type="ORF">LCGC14_0390390</name>
</gene>
<protein>
    <submittedName>
        <fullName evidence="1">Uncharacterized protein</fullName>
    </submittedName>
</protein>
<name>A0A0F9T5G8_9ZZZZ</name>
<reference evidence="1" key="1">
    <citation type="journal article" date="2015" name="Nature">
        <title>Complex archaea that bridge the gap between prokaryotes and eukaryotes.</title>
        <authorList>
            <person name="Spang A."/>
            <person name="Saw J.H."/>
            <person name="Jorgensen S.L."/>
            <person name="Zaremba-Niedzwiedzka K."/>
            <person name="Martijn J."/>
            <person name="Lind A.E."/>
            <person name="van Eijk R."/>
            <person name="Schleper C."/>
            <person name="Guy L."/>
            <person name="Ettema T.J."/>
        </authorList>
    </citation>
    <scope>NUCLEOTIDE SEQUENCE</scope>
</reference>